<evidence type="ECO:0000313" key="5">
    <source>
        <dbReference type="EMBL" id="KST64200.1"/>
    </source>
</evidence>
<dbReference type="InterPro" id="IPR000182">
    <property type="entry name" value="GNAT_dom"/>
</dbReference>
<gene>
    <name evidence="4" type="ORF">BC008_15535</name>
    <name evidence="5" type="ORF">BC008_16310</name>
</gene>
<dbReference type="EMBL" id="LMTZ01000130">
    <property type="protein sequence ID" value="KST63865.1"/>
    <property type="molecule type" value="Genomic_DNA"/>
</dbReference>
<sequence length="156" mass="17641">MIRPTVPNDTNALLALANAAIGFEPNELEELSKMLTDYFNSENESGDFWLTDDDNGVVAAAYCAPEKMTNGTWNLLFLAVRPDRQGQGCGTAMIRYVEQILRERGGRLLLIETLASFERTREFYCKCGYEEEARIRDFYEAGYDKIVYRKVLGDGG</sequence>
<dbReference type="GO" id="GO:0016747">
    <property type="term" value="F:acyltransferase activity, transferring groups other than amino-acyl groups"/>
    <property type="evidence" value="ECO:0007669"/>
    <property type="project" value="InterPro"/>
</dbReference>
<dbReference type="AlphaFoldDB" id="A0A0V7ZIA0"/>
<accession>A0A0V7ZIA0</accession>
<keyword evidence="2" id="KW-0012">Acyltransferase</keyword>
<organism evidence="5 6">
    <name type="scientific">Mastigocoleus testarum BC008</name>
    <dbReference type="NCBI Taxonomy" id="371196"/>
    <lineage>
        <taxon>Bacteria</taxon>
        <taxon>Bacillati</taxon>
        <taxon>Cyanobacteriota</taxon>
        <taxon>Cyanophyceae</taxon>
        <taxon>Nostocales</taxon>
        <taxon>Hapalosiphonaceae</taxon>
        <taxon>Mastigocoleus</taxon>
    </lineage>
</organism>
<dbReference type="PANTHER" id="PTHR43877">
    <property type="entry name" value="AMINOALKYLPHOSPHONATE N-ACETYLTRANSFERASE-RELATED-RELATED"/>
    <property type="match status" value="1"/>
</dbReference>
<evidence type="ECO:0000313" key="4">
    <source>
        <dbReference type="EMBL" id="KST63865.1"/>
    </source>
</evidence>
<evidence type="ECO:0000313" key="6">
    <source>
        <dbReference type="Proteomes" id="UP000053372"/>
    </source>
</evidence>
<dbReference type="InterPro" id="IPR016181">
    <property type="entry name" value="Acyl_CoA_acyltransferase"/>
</dbReference>
<dbReference type="Gene3D" id="3.40.630.30">
    <property type="match status" value="1"/>
</dbReference>
<dbReference type="RefSeq" id="WP_027845198.1">
    <property type="nucleotide sequence ID" value="NZ_LMTZ01000126.1"/>
</dbReference>
<keyword evidence="6" id="KW-1185">Reference proteome</keyword>
<comment type="caution">
    <text evidence="5">The sequence shown here is derived from an EMBL/GenBank/DDBJ whole genome shotgun (WGS) entry which is preliminary data.</text>
</comment>
<evidence type="ECO:0000259" key="3">
    <source>
        <dbReference type="PROSITE" id="PS51186"/>
    </source>
</evidence>
<evidence type="ECO:0000256" key="1">
    <source>
        <dbReference type="ARBA" id="ARBA00022679"/>
    </source>
</evidence>
<dbReference type="EMBL" id="LMTZ01000126">
    <property type="protein sequence ID" value="KST64200.1"/>
    <property type="molecule type" value="Genomic_DNA"/>
</dbReference>
<dbReference type="Pfam" id="PF00583">
    <property type="entry name" value="Acetyltransf_1"/>
    <property type="match status" value="1"/>
</dbReference>
<evidence type="ECO:0000256" key="2">
    <source>
        <dbReference type="ARBA" id="ARBA00023315"/>
    </source>
</evidence>
<dbReference type="CDD" id="cd04301">
    <property type="entry name" value="NAT_SF"/>
    <property type="match status" value="1"/>
</dbReference>
<name>A0A0V7ZIA0_9CYAN</name>
<dbReference type="PROSITE" id="PS51186">
    <property type="entry name" value="GNAT"/>
    <property type="match status" value="1"/>
</dbReference>
<dbReference type="InterPro" id="IPR050832">
    <property type="entry name" value="Bact_Acetyltransf"/>
</dbReference>
<dbReference type="SUPFAM" id="SSF55729">
    <property type="entry name" value="Acyl-CoA N-acyltransferases (Nat)"/>
    <property type="match status" value="1"/>
</dbReference>
<protein>
    <submittedName>
        <fullName evidence="5">Acetyltransferase</fullName>
    </submittedName>
</protein>
<keyword evidence="1 5" id="KW-0808">Transferase</keyword>
<reference evidence="5 6" key="1">
    <citation type="journal article" date="2015" name="Genome Announc.">
        <title>Draft Genome of the Euendolithic (true boring) Cyanobacterium Mastigocoleus testarum strain BC008.</title>
        <authorList>
            <person name="Guida B.S."/>
            <person name="Garcia-Pichel F."/>
        </authorList>
    </citation>
    <scope>NUCLEOTIDE SEQUENCE [LARGE SCALE GENOMIC DNA]</scope>
    <source>
        <strain evidence="5 6">BC008</strain>
    </source>
</reference>
<proteinExistence type="predicted"/>
<dbReference type="OrthoDB" id="9789603at2"/>
<dbReference type="Proteomes" id="UP000053372">
    <property type="component" value="Unassembled WGS sequence"/>
</dbReference>
<feature type="domain" description="N-acetyltransferase" evidence="3">
    <location>
        <begin position="1"/>
        <end position="153"/>
    </location>
</feature>